<dbReference type="PANTHER" id="PTHR41294">
    <property type="entry name" value="CADMIUM-INDUCED PROTEIN CADI"/>
    <property type="match status" value="1"/>
</dbReference>
<keyword evidence="3" id="KW-1185">Reference proteome</keyword>
<evidence type="ECO:0000313" key="2">
    <source>
        <dbReference type="EMBL" id="WOE75942.1"/>
    </source>
</evidence>
<organism evidence="2 3">
    <name type="scientific">Alterisphingorhabdus coralli</name>
    <dbReference type="NCBI Taxonomy" id="3071408"/>
    <lineage>
        <taxon>Bacteria</taxon>
        <taxon>Pseudomonadati</taxon>
        <taxon>Pseudomonadota</taxon>
        <taxon>Alphaproteobacteria</taxon>
        <taxon>Sphingomonadales</taxon>
        <taxon>Sphingomonadaceae</taxon>
        <taxon>Alterisphingorhabdus (ex Yan et al. 2024)</taxon>
    </lineage>
</organism>
<accession>A0AA97FAA6</accession>
<evidence type="ECO:0000313" key="3">
    <source>
        <dbReference type="Proteomes" id="UP001302429"/>
    </source>
</evidence>
<feature type="domain" description="VOC" evidence="1">
    <location>
        <begin position="2"/>
        <end position="117"/>
    </location>
</feature>
<dbReference type="InterPro" id="IPR029068">
    <property type="entry name" value="Glyas_Bleomycin-R_OHBP_Dase"/>
</dbReference>
<reference evidence="2 3" key="1">
    <citation type="submission" date="2023-10" db="EMBL/GenBank/DDBJ databases">
        <title>Complete genome sequence of a Sphingomonadaceae bacterium.</title>
        <authorList>
            <person name="Yan C."/>
        </authorList>
    </citation>
    <scope>NUCLEOTIDE SEQUENCE [LARGE SCALE GENOMIC DNA]</scope>
    <source>
        <strain evidence="2 3">SCSIO 66989</strain>
    </source>
</reference>
<dbReference type="EMBL" id="CP136594">
    <property type="protein sequence ID" value="WOE75942.1"/>
    <property type="molecule type" value="Genomic_DNA"/>
</dbReference>
<dbReference type="PANTHER" id="PTHR41294:SF1">
    <property type="entry name" value="CADMIUM-INDUCED PROTEIN CADI"/>
    <property type="match status" value="1"/>
</dbReference>
<sequence length="146" mass="16599">MKRMHIHLSVDSIEKSVAYYSRLFGSPPTVQKDDYAKWMLENPRVNFAMSSHEGTERGIEHIGIEAENMDELAEVYGRIRDAGGDIYEEGQTTCCYAQSEKNWTRDPDGVIWETFSTTGEVTHYGTRIDAEKIAAESNEQEHCCQA</sequence>
<dbReference type="PROSITE" id="PS51819">
    <property type="entry name" value="VOC"/>
    <property type="match status" value="1"/>
</dbReference>
<dbReference type="Proteomes" id="UP001302429">
    <property type="component" value="Chromosome"/>
</dbReference>
<dbReference type="InterPro" id="IPR004360">
    <property type="entry name" value="Glyas_Fos-R_dOase_dom"/>
</dbReference>
<gene>
    <name evidence="2" type="ORF">RB602_04290</name>
</gene>
<dbReference type="KEGG" id="acoa:RB602_04290"/>
<dbReference type="Pfam" id="PF00903">
    <property type="entry name" value="Glyoxalase"/>
    <property type="match status" value="1"/>
</dbReference>
<dbReference type="InterPro" id="IPR049789">
    <property type="entry name" value="ArsI/CadI-like"/>
</dbReference>
<evidence type="ECO:0000259" key="1">
    <source>
        <dbReference type="PROSITE" id="PS51819"/>
    </source>
</evidence>
<name>A0AA97FAA6_9SPHN</name>
<proteinExistence type="predicted"/>
<dbReference type="NCBIfam" id="NF041414">
    <property type="entry name" value="ArsI_CadI_VOC"/>
    <property type="match status" value="1"/>
</dbReference>
<dbReference type="SUPFAM" id="SSF54593">
    <property type="entry name" value="Glyoxalase/Bleomycin resistance protein/Dihydroxybiphenyl dioxygenase"/>
    <property type="match status" value="1"/>
</dbReference>
<dbReference type="AlphaFoldDB" id="A0AA97FAA6"/>
<dbReference type="Gene3D" id="3.10.180.10">
    <property type="entry name" value="2,3-Dihydroxybiphenyl 1,2-Dioxygenase, domain 1"/>
    <property type="match status" value="1"/>
</dbReference>
<dbReference type="RefSeq" id="WP_317083265.1">
    <property type="nucleotide sequence ID" value="NZ_CP136594.1"/>
</dbReference>
<protein>
    <submittedName>
        <fullName evidence="2">ArsI/CadI family heavy metal resistance metalloenzyme</fullName>
    </submittedName>
</protein>
<dbReference type="InterPro" id="IPR037523">
    <property type="entry name" value="VOC_core"/>
</dbReference>
<dbReference type="InterPro" id="IPR052393">
    <property type="entry name" value="Cadmium-induced_rsp"/>
</dbReference>
<dbReference type="GO" id="GO:0046686">
    <property type="term" value="P:response to cadmium ion"/>
    <property type="evidence" value="ECO:0007669"/>
    <property type="project" value="TreeGrafter"/>
</dbReference>